<dbReference type="InterPro" id="IPR044800">
    <property type="entry name" value="LEC2-like"/>
</dbReference>
<dbReference type="SMART" id="SM00380">
    <property type="entry name" value="AP2"/>
    <property type="match status" value="1"/>
</dbReference>
<evidence type="ECO:0000256" key="1">
    <source>
        <dbReference type="ARBA" id="ARBA00004123"/>
    </source>
</evidence>
<feature type="domain" description="TF-B3" evidence="8">
    <location>
        <begin position="256"/>
        <end position="358"/>
    </location>
</feature>
<reference evidence="10 11" key="1">
    <citation type="journal article" date="2022" name="Nat. Plants">
        <title>Genomes of leafy and leafless Platanthera orchids illuminate the evolution of mycoheterotrophy.</title>
        <authorList>
            <person name="Li M.H."/>
            <person name="Liu K.W."/>
            <person name="Li Z."/>
            <person name="Lu H.C."/>
            <person name="Ye Q.L."/>
            <person name="Zhang D."/>
            <person name="Wang J.Y."/>
            <person name="Li Y.F."/>
            <person name="Zhong Z.M."/>
            <person name="Liu X."/>
            <person name="Yu X."/>
            <person name="Liu D.K."/>
            <person name="Tu X.D."/>
            <person name="Liu B."/>
            <person name="Hao Y."/>
            <person name="Liao X.Y."/>
            <person name="Jiang Y.T."/>
            <person name="Sun W.H."/>
            <person name="Chen J."/>
            <person name="Chen Y.Q."/>
            <person name="Ai Y."/>
            <person name="Zhai J.W."/>
            <person name="Wu S.S."/>
            <person name="Zhou Z."/>
            <person name="Hsiao Y.Y."/>
            <person name="Wu W.L."/>
            <person name="Chen Y.Y."/>
            <person name="Lin Y.F."/>
            <person name="Hsu J.L."/>
            <person name="Li C.Y."/>
            <person name="Wang Z.W."/>
            <person name="Zhao X."/>
            <person name="Zhong W.Y."/>
            <person name="Ma X.K."/>
            <person name="Ma L."/>
            <person name="Huang J."/>
            <person name="Chen G.Z."/>
            <person name="Huang M.Z."/>
            <person name="Huang L."/>
            <person name="Peng D.H."/>
            <person name="Luo Y.B."/>
            <person name="Zou S.Q."/>
            <person name="Chen S.P."/>
            <person name="Lan S."/>
            <person name="Tsai W.C."/>
            <person name="Van de Peer Y."/>
            <person name="Liu Z.J."/>
        </authorList>
    </citation>
    <scope>NUCLEOTIDE SEQUENCE [LARGE SCALE GENOMIC DNA]</scope>
    <source>
        <strain evidence="10">Lor288</strain>
    </source>
</reference>
<dbReference type="SMART" id="SM01019">
    <property type="entry name" value="B3"/>
    <property type="match status" value="1"/>
</dbReference>
<dbReference type="SUPFAM" id="SSF54171">
    <property type="entry name" value="DNA-binding domain"/>
    <property type="match status" value="1"/>
</dbReference>
<dbReference type="PANTHER" id="PTHR31140:SF58">
    <property type="entry name" value="DNA-BINDING PROTEIN RAV1"/>
    <property type="match status" value="1"/>
</dbReference>
<dbReference type="EMBL" id="JBBWWR010000017">
    <property type="protein sequence ID" value="KAK8945948.1"/>
    <property type="molecule type" value="Genomic_DNA"/>
</dbReference>
<comment type="caution">
    <text evidence="10">The sequence shown here is derived from an EMBL/GenBank/DDBJ whole genome shotgun (WGS) entry which is preliminary data.</text>
</comment>
<proteinExistence type="predicted"/>
<sequence>MRGTVSVIWLFWLRSLAGCSLLPPLALAGTWAFSCWLRGGGALVAVGGRWWFTATRGRRRSGRPAAGAAGCGVLPRADRPAPTAVRPPGWRFSSMGHSSQEEELSLWPPPLPETMQPFKVETESSGQRERESSAPARYKGVVPQQNGHWGAQIYVHHSRIWLGTFKSERAAARAYDSAAIKLHRSVSHRNFPCSDTSVHEPAFQDLFTKDAVLEMIKDGSYEPKLADFVRANNSVESSAPPPPPTSAAGVICREMFQKELTPSDVGKLNRLVIPKKHATRHLPPVSSDAVEELLLEFRDRGNRGWVFRYCYWKSSQSYVFTKGWNKFVKEKGLRAKDTVGFYRCESRGGLLQSYCMVDVVRGDGTTTGAGAGSLVVKNVEGNDQSPYGCDEDEVMSAPIMDVDDISDQEKKEMKLFGVWIG</sequence>
<evidence type="ECO:0000256" key="6">
    <source>
        <dbReference type="SAM" id="MobiDB-lite"/>
    </source>
</evidence>
<dbReference type="InterPro" id="IPR016177">
    <property type="entry name" value="DNA-bd_dom_sf"/>
</dbReference>
<accession>A0ABR2LNV8</accession>
<gene>
    <name evidence="10" type="ORF">KSP40_PGU016961</name>
</gene>
<keyword evidence="2" id="KW-0805">Transcription regulation</keyword>
<dbReference type="SUPFAM" id="SSF101936">
    <property type="entry name" value="DNA-binding pseudobarrel domain"/>
    <property type="match status" value="1"/>
</dbReference>
<feature type="region of interest" description="Disordered" evidence="6">
    <location>
        <begin position="60"/>
        <end position="138"/>
    </location>
</feature>
<dbReference type="InterPro" id="IPR001471">
    <property type="entry name" value="AP2/ERF_dom"/>
</dbReference>
<feature type="compositionally biased region" description="Basic and acidic residues" evidence="6">
    <location>
        <begin position="120"/>
        <end position="132"/>
    </location>
</feature>
<dbReference type="InterPro" id="IPR015300">
    <property type="entry name" value="DNA-bd_pseudobarrel_sf"/>
</dbReference>
<evidence type="ECO:0000313" key="11">
    <source>
        <dbReference type="Proteomes" id="UP001412067"/>
    </source>
</evidence>
<dbReference type="Pfam" id="PF02362">
    <property type="entry name" value="B3"/>
    <property type="match status" value="1"/>
</dbReference>
<evidence type="ECO:0000256" key="5">
    <source>
        <dbReference type="ARBA" id="ARBA00023242"/>
    </source>
</evidence>
<feature type="chain" id="PRO_5045712878" evidence="7">
    <location>
        <begin position="29"/>
        <end position="421"/>
    </location>
</feature>
<evidence type="ECO:0000259" key="9">
    <source>
        <dbReference type="PROSITE" id="PS51032"/>
    </source>
</evidence>
<dbReference type="Proteomes" id="UP001412067">
    <property type="component" value="Unassembled WGS sequence"/>
</dbReference>
<dbReference type="InterPro" id="IPR036955">
    <property type="entry name" value="AP2/ERF_dom_sf"/>
</dbReference>
<evidence type="ECO:0000256" key="3">
    <source>
        <dbReference type="ARBA" id="ARBA00023125"/>
    </source>
</evidence>
<dbReference type="InterPro" id="IPR003340">
    <property type="entry name" value="B3_DNA-bd"/>
</dbReference>
<organism evidence="10 11">
    <name type="scientific">Platanthera guangdongensis</name>
    <dbReference type="NCBI Taxonomy" id="2320717"/>
    <lineage>
        <taxon>Eukaryota</taxon>
        <taxon>Viridiplantae</taxon>
        <taxon>Streptophyta</taxon>
        <taxon>Embryophyta</taxon>
        <taxon>Tracheophyta</taxon>
        <taxon>Spermatophyta</taxon>
        <taxon>Magnoliopsida</taxon>
        <taxon>Liliopsida</taxon>
        <taxon>Asparagales</taxon>
        <taxon>Orchidaceae</taxon>
        <taxon>Orchidoideae</taxon>
        <taxon>Orchideae</taxon>
        <taxon>Orchidinae</taxon>
        <taxon>Platanthera</taxon>
    </lineage>
</organism>
<keyword evidence="5" id="KW-0539">Nucleus</keyword>
<dbReference type="PANTHER" id="PTHR31140">
    <property type="entry name" value="B3 DOMAIN-CONTAINING TRANSCRIPTION FACTOR ABI3"/>
    <property type="match status" value="1"/>
</dbReference>
<dbReference type="PROSITE" id="PS51257">
    <property type="entry name" value="PROKAR_LIPOPROTEIN"/>
    <property type="match status" value="1"/>
</dbReference>
<keyword evidence="7" id="KW-0732">Signal</keyword>
<dbReference type="Gene3D" id="2.40.330.10">
    <property type="entry name" value="DNA-binding pseudobarrel domain"/>
    <property type="match status" value="1"/>
</dbReference>
<evidence type="ECO:0000256" key="2">
    <source>
        <dbReference type="ARBA" id="ARBA00023015"/>
    </source>
</evidence>
<comment type="subcellular location">
    <subcellularLocation>
        <location evidence="1">Nucleus</location>
    </subcellularLocation>
</comment>
<dbReference type="PROSITE" id="PS51032">
    <property type="entry name" value="AP2_ERF"/>
    <property type="match status" value="1"/>
</dbReference>
<evidence type="ECO:0000256" key="7">
    <source>
        <dbReference type="SAM" id="SignalP"/>
    </source>
</evidence>
<dbReference type="CDD" id="cd10017">
    <property type="entry name" value="B3_DNA"/>
    <property type="match status" value="1"/>
</dbReference>
<dbReference type="Gene3D" id="3.30.730.10">
    <property type="entry name" value="AP2/ERF domain"/>
    <property type="match status" value="1"/>
</dbReference>
<evidence type="ECO:0000313" key="10">
    <source>
        <dbReference type="EMBL" id="KAK8945948.1"/>
    </source>
</evidence>
<evidence type="ECO:0000256" key="4">
    <source>
        <dbReference type="ARBA" id="ARBA00023163"/>
    </source>
</evidence>
<feature type="compositionally biased region" description="Low complexity" evidence="6">
    <location>
        <begin position="63"/>
        <end position="72"/>
    </location>
</feature>
<protein>
    <submittedName>
        <fullName evidence="10">AP2/ERF and B3 domain-containing transcription factor</fullName>
    </submittedName>
</protein>
<feature type="domain" description="AP2/ERF" evidence="9">
    <location>
        <begin position="137"/>
        <end position="192"/>
    </location>
</feature>
<keyword evidence="3" id="KW-0238">DNA-binding</keyword>
<dbReference type="PROSITE" id="PS50863">
    <property type="entry name" value="B3"/>
    <property type="match status" value="1"/>
</dbReference>
<evidence type="ECO:0000259" key="8">
    <source>
        <dbReference type="PROSITE" id="PS50863"/>
    </source>
</evidence>
<name>A0ABR2LNV8_9ASPA</name>
<keyword evidence="4" id="KW-0804">Transcription</keyword>
<keyword evidence="11" id="KW-1185">Reference proteome</keyword>
<feature type="signal peptide" evidence="7">
    <location>
        <begin position="1"/>
        <end position="28"/>
    </location>
</feature>